<accession>A0A1X9YX39</accession>
<dbReference type="OrthoDB" id="768533at2"/>
<feature type="transmembrane region" description="Helical" evidence="1">
    <location>
        <begin position="53"/>
        <end position="72"/>
    </location>
</feature>
<feature type="transmembrane region" description="Helical" evidence="1">
    <location>
        <begin position="6"/>
        <end position="24"/>
    </location>
</feature>
<gene>
    <name evidence="2" type="ORF">CA264_19530</name>
</gene>
<keyword evidence="1" id="KW-0812">Transmembrane</keyword>
<dbReference type="EMBL" id="CP021235">
    <property type="protein sequence ID" value="ARS37438.1"/>
    <property type="molecule type" value="Genomic_DNA"/>
</dbReference>
<keyword evidence="1" id="KW-1133">Transmembrane helix</keyword>
<dbReference type="RefSeq" id="WP_025609091.1">
    <property type="nucleotide sequence ID" value="NZ_CP021235.1"/>
</dbReference>
<proteinExistence type="predicted"/>
<evidence type="ECO:0000313" key="2">
    <source>
        <dbReference type="EMBL" id="ARS37438.1"/>
    </source>
</evidence>
<keyword evidence="3" id="KW-1185">Reference proteome</keyword>
<dbReference type="AlphaFoldDB" id="A0A1X9YX39"/>
<name>A0A1X9YX39_9BACT</name>
<dbReference type="KEGG" id="pact:CA264_19530"/>
<organism evidence="2 3">
    <name type="scientific">Pontibacter actiniarum</name>
    <dbReference type="NCBI Taxonomy" id="323450"/>
    <lineage>
        <taxon>Bacteria</taxon>
        <taxon>Pseudomonadati</taxon>
        <taxon>Bacteroidota</taxon>
        <taxon>Cytophagia</taxon>
        <taxon>Cytophagales</taxon>
        <taxon>Hymenobacteraceae</taxon>
        <taxon>Pontibacter</taxon>
    </lineage>
</organism>
<sequence>MDYVVLMATGAFAAVCTYFLNTSLRQGPVRSSAALSLLVGLLFHFFPHLLSPYLTANIPVVFIGASFIGMVSSGVVSRYYMIGTSGVLFSLIYMNTSSFFTGYGGGLGTAACISLLVTISLPFLNKKNKLSNGYLVLRKLIFKKDKK</sequence>
<evidence type="ECO:0000256" key="1">
    <source>
        <dbReference type="SAM" id="Phobius"/>
    </source>
</evidence>
<dbReference type="Proteomes" id="UP000266292">
    <property type="component" value="Chromosome"/>
</dbReference>
<feature type="transmembrane region" description="Helical" evidence="1">
    <location>
        <begin position="102"/>
        <end position="124"/>
    </location>
</feature>
<feature type="transmembrane region" description="Helical" evidence="1">
    <location>
        <begin position="31"/>
        <end position="47"/>
    </location>
</feature>
<protein>
    <submittedName>
        <fullName evidence="2">Uncharacterized protein</fullName>
    </submittedName>
</protein>
<reference evidence="3" key="1">
    <citation type="submission" date="2017-05" db="EMBL/GenBank/DDBJ databases">
        <authorList>
            <person name="Ray J."/>
            <person name="Price M."/>
            <person name="Deutschbauer A."/>
        </authorList>
    </citation>
    <scope>NUCLEOTIDE SEQUENCE [LARGE SCALE GENOMIC DNA]</scope>
    <source>
        <strain evidence="3">DSM 19842</strain>
    </source>
</reference>
<keyword evidence="1" id="KW-0472">Membrane</keyword>
<dbReference type="STRING" id="709015.GCA_000472485_03942"/>
<evidence type="ECO:0000313" key="3">
    <source>
        <dbReference type="Proteomes" id="UP000266292"/>
    </source>
</evidence>